<comment type="subcellular location">
    <subcellularLocation>
        <location evidence="1">Cell membrane</location>
        <topology evidence="1">Multi-pass membrane protein</topology>
    </subcellularLocation>
</comment>
<dbReference type="InterPro" id="IPR011701">
    <property type="entry name" value="MFS"/>
</dbReference>
<proteinExistence type="predicted"/>
<dbReference type="PANTHER" id="PTHR43266">
    <property type="entry name" value="MACROLIDE-EFFLUX PROTEIN"/>
    <property type="match status" value="1"/>
</dbReference>
<dbReference type="PANTHER" id="PTHR43266:SF2">
    <property type="entry name" value="MAJOR FACILITATOR SUPERFAMILY (MFS) PROFILE DOMAIN-CONTAINING PROTEIN"/>
    <property type="match status" value="1"/>
</dbReference>
<evidence type="ECO:0000256" key="3">
    <source>
        <dbReference type="ARBA" id="ARBA00022475"/>
    </source>
</evidence>
<dbReference type="EMBL" id="WMEQ01000014">
    <property type="protein sequence ID" value="MYL35084.1"/>
    <property type="molecule type" value="Genomic_DNA"/>
</dbReference>
<evidence type="ECO:0000259" key="8">
    <source>
        <dbReference type="PROSITE" id="PS50850"/>
    </source>
</evidence>
<dbReference type="OrthoDB" id="9775268at2"/>
<evidence type="ECO:0000256" key="6">
    <source>
        <dbReference type="ARBA" id="ARBA00023136"/>
    </source>
</evidence>
<dbReference type="Gene3D" id="1.20.1250.20">
    <property type="entry name" value="MFS general substrate transporter like domains"/>
    <property type="match status" value="1"/>
</dbReference>
<dbReference type="SUPFAM" id="SSF103473">
    <property type="entry name" value="MFS general substrate transporter"/>
    <property type="match status" value="1"/>
</dbReference>
<evidence type="ECO:0000256" key="7">
    <source>
        <dbReference type="SAM" id="Phobius"/>
    </source>
</evidence>
<protein>
    <submittedName>
        <fullName evidence="9">MFS transporter</fullName>
    </submittedName>
</protein>
<feature type="transmembrane region" description="Helical" evidence="7">
    <location>
        <begin position="221"/>
        <end position="238"/>
    </location>
</feature>
<keyword evidence="6 7" id="KW-0472">Membrane</keyword>
<evidence type="ECO:0000256" key="4">
    <source>
        <dbReference type="ARBA" id="ARBA00022692"/>
    </source>
</evidence>
<accession>A0A6I5A0F4</accession>
<dbReference type="PROSITE" id="PS50850">
    <property type="entry name" value="MFS"/>
    <property type="match status" value="1"/>
</dbReference>
<evidence type="ECO:0000256" key="1">
    <source>
        <dbReference type="ARBA" id="ARBA00004651"/>
    </source>
</evidence>
<sequence>MERTLLRNKRFMTLMTAQLISSLGDWLSIVAIITMVGMKWNATPMEVSFVILCLALPMALLGPFTGTVADRINRKGLMIVSDLVRAGLILILALASSIWTVYACLFTIGLLSAVFIPAKNGKLKELVKEEDMKSAMSISSMIGSTTKVLGPLLSGMLVTAFGAQLVFVIDSATFFLSALLIFALPESVIVIEDDGNDYDEESTTFKEDFMKGLYFIKQSRFLLVGMFVLGLSLMILQLSDSQIIVLVRELSDASPNLFGLMVTGSGLGMFLAGFVLTKKTDYNALLLLFLGVCGIGISFGMMGLLTSFDLSLSSIWGPVLGFLSGISAGLIFIPFQASVQTETPARMTGRVFGVINSVTTSATIVGPLLGGWLATWLGILPTFIITASLLIVVSIIGLIIREKIERGNKYVSESQQAAQGATPS</sequence>
<keyword evidence="2" id="KW-0813">Transport</keyword>
<dbReference type="GO" id="GO:0022857">
    <property type="term" value="F:transmembrane transporter activity"/>
    <property type="evidence" value="ECO:0007669"/>
    <property type="project" value="InterPro"/>
</dbReference>
<feature type="domain" description="Major facilitator superfamily (MFS) profile" evidence="8">
    <location>
        <begin position="1"/>
        <end position="405"/>
    </location>
</feature>
<keyword evidence="5 7" id="KW-1133">Transmembrane helix</keyword>
<evidence type="ECO:0000256" key="2">
    <source>
        <dbReference type="ARBA" id="ARBA00022448"/>
    </source>
</evidence>
<keyword evidence="4 7" id="KW-0812">Transmembrane</keyword>
<feature type="transmembrane region" description="Helical" evidence="7">
    <location>
        <begin position="284"/>
        <end position="303"/>
    </location>
</feature>
<dbReference type="CDD" id="cd06173">
    <property type="entry name" value="MFS_MefA_like"/>
    <property type="match status" value="1"/>
</dbReference>
<feature type="transmembrane region" description="Helical" evidence="7">
    <location>
        <begin position="89"/>
        <end position="116"/>
    </location>
</feature>
<keyword evidence="3" id="KW-1003">Cell membrane</keyword>
<dbReference type="Proteomes" id="UP000468638">
    <property type="component" value="Unassembled WGS sequence"/>
</dbReference>
<feature type="transmembrane region" description="Helical" evidence="7">
    <location>
        <begin position="379"/>
        <end position="400"/>
    </location>
</feature>
<feature type="transmembrane region" description="Helical" evidence="7">
    <location>
        <begin position="12"/>
        <end position="37"/>
    </location>
</feature>
<feature type="transmembrane region" description="Helical" evidence="7">
    <location>
        <begin position="258"/>
        <end position="277"/>
    </location>
</feature>
<organism evidence="9 10">
    <name type="scientific">Pontibacillus yanchengensis</name>
    <dbReference type="NCBI Taxonomy" id="462910"/>
    <lineage>
        <taxon>Bacteria</taxon>
        <taxon>Bacillati</taxon>
        <taxon>Bacillota</taxon>
        <taxon>Bacilli</taxon>
        <taxon>Bacillales</taxon>
        <taxon>Bacillaceae</taxon>
        <taxon>Pontibacillus</taxon>
    </lineage>
</organism>
<dbReference type="Pfam" id="PF07690">
    <property type="entry name" value="MFS_1"/>
    <property type="match status" value="1"/>
</dbReference>
<comment type="caution">
    <text evidence="9">The sequence shown here is derived from an EMBL/GenBank/DDBJ whole genome shotgun (WGS) entry which is preliminary data.</text>
</comment>
<dbReference type="InterPro" id="IPR020846">
    <property type="entry name" value="MFS_dom"/>
</dbReference>
<evidence type="ECO:0000313" key="9">
    <source>
        <dbReference type="EMBL" id="MYL35084.1"/>
    </source>
</evidence>
<gene>
    <name evidence="9" type="ORF">GLW05_16000</name>
</gene>
<reference evidence="9 10" key="1">
    <citation type="submission" date="2019-11" db="EMBL/GenBank/DDBJ databases">
        <title>Genome sequences of 17 halophilic strains isolated from different environments.</title>
        <authorList>
            <person name="Furrow R.E."/>
        </authorList>
    </citation>
    <scope>NUCLEOTIDE SEQUENCE [LARGE SCALE GENOMIC DNA]</scope>
    <source>
        <strain evidence="9 10">22514_16_FS</strain>
    </source>
</reference>
<dbReference type="AlphaFoldDB" id="A0A6I5A0F4"/>
<name>A0A6I5A0F4_9BACI</name>
<dbReference type="GO" id="GO:0005886">
    <property type="term" value="C:plasma membrane"/>
    <property type="evidence" value="ECO:0007669"/>
    <property type="project" value="UniProtKB-SubCell"/>
</dbReference>
<dbReference type="InterPro" id="IPR036259">
    <property type="entry name" value="MFS_trans_sf"/>
</dbReference>
<dbReference type="RefSeq" id="WP_160847305.1">
    <property type="nucleotide sequence ID" value="NZ_WMEQ01000014.1"/>
</dbReference>
<feature type="transmembrane region" description="Helical" evidence="7">
    <location>
        <begin position="161"/>
        <end position="184"/>
    </location>
</feature>
<evidence type="ECO:0000256" key="5">
    <source>
        <dbReference type="ARBA" id="ARBA00022989"/>
    </source>
</evidence>
<feature type="transmembrane region" description="Helical" evidence="7">
    <location>
        <begin position="49"/>
        <end position="69"/>
    </location>
</feature>
<evidence type="ECO:0000313" key="10">
    <source>
        <dbReference type="Proteomes" id="UP000468638"/>
    </source>
</evidence>
<feature type="transmembrane region" description="Helical" evidence="7">
    <location>
        <begin position="315"/>
        <end position="339"/>
    </location>
</feature>
<feature type="transmembrane region" description="Helical" evidence="7">
    <location>
        <begin position="351"/>
        <end position="373"/>
    </location>
</feature>